<proteinExistence type="predicted"/>
<dbReference type="InterPro" id="IPR021737">
    <property type="entry name" value="Phage_phiKZ_Orf197"/>
</dbReference>
<dbReference type="EMBL" id="JBHRTD010000017">
    <property type="protein sequence ID" value="MFC3139549.1"/>
    <property type="molecule type" value="Genomic_DNA"/>
</dbReference>
<feature type="transmembrane region" description="Helical" evidence="1">
    <location>
        <begin position="131"/>
        <end position="152"/>
    </location>
</feature>
<keyword evidence="1" id="KW-0812">Transmembrane</keyword>
<dbReference type="Pfam" id="PF11750">
    <property type="entry name" value="DUF3307"/>
    <property type="match status" value="1"/>
</dbReference>
<dbReference type="RefSeq" id="WP_248936029.1">
    <property type="nucleotide sequence ID" value="NZ_JAKILF010000004.1"/>
</dbReference>
<keyword evidence="3" id="KW-1185">Reference proteome</keyword>
<accession>A0ABV7GDG0</accession>
<feature type="transmembrane region" description="Helical" evidence="1">
    <location>
        <begin position="6"/>
        <end position="24"/>
    </location>
</feature>
<sequence>MTPEQQGLLLGGLLLGHILGDFYLQAHSWVADRDRRHAKSPLLYIHALLHGILTLIVCLLFPLGWALPLVFAAAVTLSHFCFDLAKSYLPKKQIWFVIDQLLHLAVIYILWSELSTIEEDWLSSVLNMKVLIVVLAYLLVLNPVSIITAQALKQWDLDVGQTDKSLASAGKAIGMLERFLILTFVLLGQYAGIGFLMAAKSIFRFGDLRESRDHKMTEYVMMGTLLSFTLALLIGLGTSQLLKLV</sequence>
<evidence type="ECO:0000256" key="1">
    <source>
        <dbReference type="SAM" id="Phobius"/>
    </source>
</evidence>
<evidence type="ECO:0000313" key="2">
    <source>
        <dbReference type="EMBL" id="MFC3139549.1"/>
    </source>
</evidence>
<protein>
    <submittedName>
        <fullName evidence="2">DUF3307 domain-containing protein</fullName>
    </submittedName>
</protein>
<feature type="transmembrane region" description="Helical" evidence="1">
    <location>
        <begin position="219"/>
        <end position="242"/>
    </location>
</feature>
<keyword evidence="1" id="KW-1133">Transmembrane helix</keyword>
<comment type="caution">
    <text evidence="2">The sequence shown here is derived from an EMBL/GenBank/DDBJ whole genome shotgun (WGS) entry which is preliminary data.</text>
</comment>
<dbReference type="Proteomes" id="UP001595621">
    <property type="component" value="Unassembled WGS sequence"/>
</dbReference>
<feature type="transmembrane region" description="Helical" evidence="1">
    <location>
        <begin position="179"/>
        <end position="199"/>
    </location>
</feature>
<feature type="transmembrane region" description="Helical" evidence="1">
    <location>
        <begin position="44"/>
        <end position="63"/>
    </location>
</feature>
<name>A0ABV7GDG0_9GAMM</name>
<keyword evidence="1" id="KW-0472">Membrane</keyword>
<evidence type="ECO:0000313" key="3">
    <source>
        <dbReference type="Proteomes" id="UP001595621"/>
    </source>
</evidence>
<reference evidence="3" key="1">
    <citation type="journal article" date="2019" name="Int. J. Syst. Evol. Microbiol.">
        <title>The Global Catalogue of Microorganisms (GCM) 10K type strain sequencing project: providing services to taxonomists for standard genome sequencing and annotation.</title>
        <authorList>
            <consortium name="The Broad Institute Genomics Platform"/>
            <consortium name="The Broad Institute Genome Sequencing Center for Infectious Disease"/>
            <person name="Wu L."/>
            <person name="Ma J."/>
        </authorList>
    </citation>
    <scope>NUCLEOTIDE SEQUENCE [LARGE SCALE GENOMIC DNA]</scope>
    <source>
        <strain evidence="3">KCTC 52277</strain>
    </source>
</reference>
<organism evidence="2 3">
    <name type="scientific">Shewanella submarina</name>
    <dbReference type="NCBI Taxonomy" id="2016376"/>
    <lineage>
        <taxon>Bacteria</taxon>
        <taxon>Pseudomonadati</taxon>
        <taxon>Pseudomonadota</taxon>
        <taxon>Gammaproteobacteria</taxon>
        <taxon>Alteromonadales</taxon>
        <taxon>Shewanellaceae</taxon>
        <taxon>Shewanella</taxon>
    </lineage>
</organism>
<gene>
    <name evidence="2" type="ORF">ACFOE0_15370</name>
</gene>